<evidence type="ECO:0000313" key="2">
    <source>
        <dbReference type="Proteomes" id="UP000015106"/>
    </source>
</evidence>
<evidence type="ECO:0000313" key="1">
    <source>
        <dbReference type="EnsemblPlants" id="TuG1812G0400001592.01.T01.cds457099"/>
    </source>
</evidence>
<dbReference type="AlphaFoldDB" id="A0A8R7Q222"/>
<organism evidence="1 2">
    <name type="scientific">Triticum urartu</name>
    <name type="common">Red wild einkorn</name>
    <name type="synonym">Crithodium urartu</name>
    <dbReference type="NCBI Taxonomy" id="4572"/>
    <lineage>
        <taxon>Eukaryota</taxon>
        <taxon>Viridiplantae</taxon>
        <taxon>Streptophyta</taxon>
        <taxon>Embryophyta</taxon>
        <taxon>Tracheophyta</taxon>
        <taxon>Spermatophyta</taxon>
        <taxon>Magnoliopsida</taxon>
        <taxon>Liliopsida</taxon>
        <taxon>Poales</taxon>
        <taxon>Poaceae</taxon>
        <taxon>BOP clade</taxon>
        <taxon>Pooideae</taxon>
        <taxon>Triticodae</taxon>
        <taxon>Triticeae</taxon>
        <taxon>Triticinae</taxon>
        <taxon>Triticum</taxon>
    </lineage>
</organism>
<reference evidence="1" key="3">
    <citation type="submission" date="2022-06" db="UniProtKB">
        <authorList>
            <consortium name="EnsemblPlants"/>
        </authorList>
    </citation>
    <scope>IDENTIFICATION</scope>
</reference>
<keyword evidence="2" id="KW-1185">Reference proteome</keyword>
<reference evidence="2" key="1">
    <citation type="journal article" date="2013" name="Nature">
        <title>Draft genome of the wheat A-genome progenitor Triticum urartu.</title>
        <authorList>
            <person name="Ling H.Q."/>
            <person name="Zhao S."/>
            <person name="Liu D."/>
            <person name="Wang J."/>
            <person name="Sun H."/>
            <person name="Zhang C."/>
            <person name="Fan H."/>
            <person name="Li D."/>
            <person name="Dong L."/>
            <person name="Tao Y."/>
            <person name="Gao C."/>
            <person name="Wu H."/>
            <person name="Li Y."/>
            <person name="Cui Y."/>
            <person name="Guo X."/>
            <person name="Zheng S."/>
            <person name="Wang B."/>
            <person name="Yu K."/>
            <person name="Liang Q."/>
            <person name="Yang W."/>
            <person name="Lou X."/>
            <person name="Chen J."/>
            <person name="Feng M."/>
            <person name="Jian J."/>
            <person name="Zhang X."/>
            <person name="Luo G."/>
            <person name="Jiang Y."/>
            <person name="Liu J."/>
            <person name="Wang Z."/>
            <person name="Sha Y."/>
            <person name="Zhang B."/>
            <person name="Wu H."/>
            <person name="Tang D."/>
            <person name="Shen Q."/>
            <person name="Xue P."/>
            <person name="Zou S."/>
            <person name="Wang X."/>
            <person name="Liu X."/>
            <person name="Wang F."/>
            <person name="Yang Y."/>
            <person name="An X."/>
            <person name="Dong Z."/>
            <person name="Zhang K."/>
            <person name="Zhang X."/>
            <person name="Luo M.C."/>
            <person name="Dvorak J."/>
            <person name="Tong Y."/>
            <person name="Wang J."/>
            <person name="Yang H."/>
            <person name="Li Z."/>
            <person name="Wang D."/>
            <person name="Zhang A."/>
            <person name="Wang J."/>
        </authorList>
    </citation>
    <scope>NUCLEOTIDE SEQUENCE</scope>
    <source>
        <strain evidence="2">cv. G1812</strain>
    </source>
</reference>
<protein>
    <submittedName>
        <fullName evidence="1">Uncharacterized protein</fullName>
    </submittedName>
</protein>
<dbReference type="Proteomes" id="UP000015106">
    <property type="component" value="Chromosome 4"/>
</dbReference>
<name>A0A8R7Q222_TRIUA</name>
<reference evidence="1" key="2">
    <citation type="submission" date="2018-03" db="EMBL/GenBank/DDBJ databases">
        <title>The Triticum urartu genome reveals the dynamic nature of wheat genome evolution.</title>
        <authorList>
            <person name="Ling H."/>
            <person name="Ma B."/>
            <person name="Shi X."/>
            <person name="Liu H."/>
            <person name="Dong L."/>
            <person name="Sun H."/>
            <person name="Cao Y."/>
            <person name="Gao Q."/>
            <person name="Zheng S."/>
            <person name="Li Y."/>
            <person name="Yu Y."/>
            <person name="Du H."/>
            <person name="Qi M."/>
            <person name="Li Y."/>
            <person name="Yu H."/>
            <person name="Cui Y."/>
            <person name="Wang N."/>
            <person name="Chen C."/>
            <person name="Wu H."/>
            <person name="Zhao Y."/>
            <person name="Zhang J."/>
            <person name="Li Y."/>
            <person name="Zhou W."/>
            <person name="Zhang B."/>
            <person name="Hu W."/>
            <person name="Eijk M."/>
            <person name="Tang J."/>
            <person name="Witsenboer H."/>
            <person name="Zhao S."/>
            <person name="Li Z."/>
            <person name="Zhang A."/>
            <person name="Wang D."/>
            <person name="Liang C."/>
        </authorList>
    </citation>
    <scope>NUCLEOTIDE SEQUENCE [LARGE SCALE GENOMIC DNA]</scope>
    <source>
        <strain evidence="1">cv. G1812</strain>
    </source>
</reference>
<dbReference type="EnsemblPlants" id="TuG1812G0400001592.01.T01">
    <property type="protein sequence ID" value="TuG1812G0400001592.01.T01.cds457099"/>
    <property type="gene ID" value="TuG1812G0400001592.01"/>
</dbReference>
<proteinExistence type="predicted"/>
<sequence>MKMILMYSLRPELVDAQTDVSRRISELGTSV</sequence>
<accession>A0A8R7Q222</accession>
<dbReference type="Gramene" id="TuG1812G0400001592.01.T01">
    <property type="protein sequence ID" value="TuG1812G0400001592.01.T01.cds457099"/>
    <property type="gene ID" value="TuG1812G0400001592.01"/>
</dbReference>